<name>A0A388JNE9_CHABU</name>
<dbReference type="InterPro" id="IPR011249">
    <property type="entry name" value="Metalloenz_LuxS/M16"/>
</dbReference>
<dbReference type="GO" id="GO:0003729">
    <property type="term" value="F:mRNA binding"/>
    <property type="evidence" value="ECO:0007669"/>
    <property type="project" value="EnsemblPlants"/>
</dbReference>
<feature type="region of interest" description="Disordered" evidence="6">
    <location>
        <begin position="674"/>
        <end position="715"/>
    </location>
</feature>
<dbReference type="InterPro" id="IPR007863">
    <property type="entry name" value="Peptidase_M16_C"/>
</dbReference>
<evidence type="ECO:0000259" key="8">
    <source>
        <dbReference type="Pfam" id="PF05193"/>
    </source>
</evidence>
<feature type="region of interest" description="Disordered" evidence="6">
    <location>
        <begin position="1457"/>
        <end position="1479"/>
    </location>
</feature>
<evidence type="ECO:0000313" key="9">
    <source>
        <dbReference type="EMBL" id="GBG59232.1"/>
    </source>
</evidence>
<feature type="domain" description="Peptidase M16 C-terminal" evidence="8">
    <location>
        <begin position="1500"/>
        <end position="1581"/>
    </location>
</feature>
<dbReference type="InterPro" id="IPR050626">
    <property type="entry name" value="Peptidase_M16"/>
</dbReference>
<keyword evidence="4" id="KW-0862">Zinc</keyword>
<feature type="compositionally biased region" description="Gly residues" evidence="6">
    <location>
        <begin position="367"/>
        <end position="381"/>
    </location>
</feature>
<proteinExistence type="inferred from homology"/>
<evidence type="ECO:0000256" key="1">
    <source>
        <dbReference type="ARBA" id="ARBA00007261"/>
    </source>
</evidence>
<feature type="compositionally biased region" description="Low complexity" evidence="6">
    <location>
        <begin position="732"/>
        <end position="749"/>
    </location>
</feature>
<gene>
    <name evidence="9" type="ORF">CBR_g32249</name>
</gene>
<keyword evidence="5" id="KW-0482">Metalloprotease</keyword>
<evidence type="ECO:0000256" key="6">
    <source>
        <dbReference type="SAM" id="MobiDB-lite"/>
    </source>
</evidence>
<feature type="compositionally biased region" description="Low complexity" evidence="6">
    <location>
        <begin position="289"/>
        <end position="308"/>
    </location>
</feature>
<dbReference type="OrthoDB" id="952271at2759"/>
<dbReference type="Pfam" id="PF05193">
    <property type="entry name" value="Peptidase_M16_C"/>
    <property type="match status" value="2"/>
</dbReference>
<comment type="caution">
    <text evidence="9">The sequence shown here is derived from an EMBL/GenBank/DDBJ whole genome shotgun (WGS) entry which is preliminary data.</text>
</comment>
<feature type="domain" description="Peptidase M16 N-terminal" evidence="7">
    <location>
        <begin position="477"/>
        <end position="610"/>
    </location>
</feature>
<feature type="compositionally biased region" description="Low complexity" evidence="6">
    <location>
        <begin position="31"/>
        <end position="56"/>
    </location>
</feature>
<feature type="domain" description="Peptidase M16 C-terminal" evidence="8">
    <location>
        <begin position="634"/>
        <end position="676"/>
    </location>
</feature>
<dbReference type="Gramene" id="GBG59232">
    <property type="protein sequence ID" value="GBG59232"/>
    <property type="gene ID" value="CBR_g32249"/>
</dbReference>
<organism evidence="9 10">
    <name type="scientific">Chara braunii</name>
    <name type="common">Braun's stonewort</name>
    <dbReference type="NCBI Taxonomy" id="69332"/>
    <lineage>
        <taxon>Eukaryota</taxon>
        <taxon>Viridiplantae</taxon>
        <taxon>Streptophyta</taxon>
        <taxon>Charophyceae</taxon>
        <taxon>Charales</taxon>
        <taxon>Characeae</taxon>
        <taxon>Chara</taxon>
    </lineage>
</organism>
<dbReference type="PANTHER" id="PTHR43690">
    <property type="entry name" value="NARDILYSIN"/>
    <property type="match status" value="1"/>
</dbReference>
<dbReference type="EMBL" id="BFEA01000003">
    <property type="protein sequence ID" value="GBG59232.1"/>
    <property type="molecule type" value="Genomic_DNA"/>
</dbReference>
<feature type="region of interest" description="Disordered" evidence="6">
    <location>
        <begin position="363"/>
        <end position="403"/>
    </location>
</feature>
<evidence type="ECO:0000256" key="3">
    <source>
        <dbReference type="ARBA" id="ARBA00022801"/>
    </source>
</evidence>
<keyword evidence="10" id="KW-1185">Reference proteome</keyword>
<dbReference type="Pfam" id="PF00675">
    <property type="entry name" value="Peptidase_M16"/>
    <property type="match status" value="1"/>
</dbReference>
<evidence type="ECO:0000256" key="4">
    <source>
        <dbReference type="ARBA" id="ARBA00022833"/>
    </source>
</evidence>
<feature type="compositionally biased region" description="Low complexity" evidence="6">
    <location>
        <begin position="684"/>
        <end position="695"/>
    </location>
</feature>
<feature type="region of interest" description="Disordered" evidence="6">
    <location>
        <begin position="15"/>
        <end position="57"/>
    </location>
</feature>
<feature type="compositionally biased region" description="Low complexity" evidence="6">
    <location>
        <begin position="704"/>
        <end position="715"/>
    </location>
</feature>
<sequence>MAGVTRVAHLAASSSDLVLPGSGRRRDAERASSSSTSTSSSSAGVSASCSPSSSSSLVNKGFYASGRSVDGQGCRRSRRLGYSRSLLCNTGRTSRSLVRVDGRVSPLSSSSSISVVDGREEGKYTWKSTTGRRVRSSSSSSSLRATAQDWSATWLPPSSSCGFLSGLSTSSSSSSSSFFSRRSSSRQADPLDGSSSLLFTHRKKSSGEDDGGKPTRVRGVSSSASSSSNLASAITATQDGNEAAALTIASSFVSFPGRHATFSSRKRRSCPSFSHLLPQCRLSSPRTWSPSALSSNNPNLSSPSSSAAIPTAQGDDVRKQSTTAESGLSRLSACDGLAADRSSCLQSMGRKKMLTAVRTSAAASGSGSAGGAGAGAGGGAGAANTSGSVGNEAGTIRRGGSVAPPSLLTEEEIEEDVGLQNQAPVQQFPVPPMGGDGVDLASLAIDDDVGLDEMLSMRLPSHPKLHRGQLKNGLRYVILPNKVPPNRFEAHLEMHVGSVDELEGEQGIAHLIEHVTFLGSKKRERLLGTGARSNAYTDFHHTVFHVHAPVMVQATGEPMLPLVLEALHEIAFKPKFLPSRIEKERRAVLSELQMMNTIEYRVDCQLLQQLHSENLLGSRFPIGLEERIRAWEGDQIRAFHERWYFPANATLFLVGDLGSVSRTIEMIEAQFGSTPPGMVHPRGASAAAASSLSSSGTTTHQIGSSSSPSSVLDLPSCPPSSAGVAAATVTGNGGAASAASSPMRAIPSALSPPTTGPPVSVRKERHAIRPPVEHRWSVQWSPYMRSGYAAPRGSTSLPHVFQHELLQHFSLSVFCKTPVRPVVTFGDLRNVLMQRILLSALQFRINARYKSASPPFIGIELDHSDSGREGCAVTTLTVTAEPRHWEGAVKVGVQEVKRLREFGVTRGELTRYLNALLKDSEHLAAMIDNIPSVDNLDFIMESDALGHTVMDQQQGHACLTAVAQTVTLADVNATAEALMEYVADFGSESAPIPAAIVACVPKTVVNERGEEEVFSISPVRIGQVITEGLAQPMSPEPDVEVPKALIPPLMVHAMKLRGGASFVPLYENGAPGVMGGGGKSATLTKLRDEVTGVVQRRLSNGIRVNYKRTQNEARGGMLRVVAEGGRAREVPELSGAVAVGVRTLSEGGAVGKFTREQVELFCVSNLINCVLEADEEFLCMDFRFTMRDGGMQATFQLLHMVLEHSVWLEDALERAKQLYLSHYRSMPKSLERATAHRLMSAMFGGDRRFLEPSPEAIARLTLSDVREVVMKQLATGNLEVSVVGDFEEEEVERCLLDYLGTLTPTTTSSISSSLGGGGGRGEKGRAKTGTGGGGKKEKKSVRGGVGEALLSVIRRGTGQQQQNDVAADDGEGEDEEEEERVVRIVEGPLDPALRHQQVFLRDTDDRACAYIAGAAPNRWGYTSDGRDLNTIVEPVPPSMTEEQAWRMSSIGVEVIPSPDGEYYDEQQQGGEGEQEGGARRRRKLMWKRKRHPLYGSVSLALLAEIINARLFTTVRDALGLTYDVSFELSLFDRLKTGWFVISVTSTPAKIEQAVEASLNVLRGVHGNRVTQRELDRAKRTLLMRHESDLKDNAYWLGLLTHLQAPSVERKDVGCIKELPSLYEMATTDDIYHAYEALKIEDDEIFTCVGIAGGSINAEDGEAGGMMGGEVEGAVGEEDGRENPAVPPVHGGRGSTTMTRPTT</sequence>
<dbReference type="Gene3D" id="3.30.830.10">
    <property type="entry name" value="Metalloenzyme, LuxS/M16 peptidase-like"/>
    <property type="match status" value="4"/>
</dbReference>
<dbReference type="GO" id="GO:0006508">
    <property type="term" value="P:proteolysis"/>
    <property type="evidence" value="ECO:0007669"/>
    <property type="project" value="UniProtKB-KW"/>
</dbReference>
<dbReference type="InterPro" id="IPR011765">
    <property type="entry name" value="Pept_M16_N"/>
</dbReference>
<feature type="region of interest" description="Disordered" evidence="6">
    <location>
        <begin position="732"/>
        <end position="763"/>
    </location>
</feature>
<dbReference type="SUPFAM" id="SSF63411">
    <property type="entry name" value="LuxS/MPP-like metallohydrolase"/>
    <property type="match status" value="3"/>
</dbReference>
<evidence type="ECO:0008006" key="11">
    <source>
        <dbReference type="Google" id="ProtNLM"/>
    </source>
</evidence>
<keyword evidence="2" id="KW-0645">Protease</keyword>
<dbReference type="PANTHER" id="PTHR43690:SF33">
    <property type="entry name" value="STROMAL PROCESSING PEPTIDASE, CHLOROPLASTIC"/>
    <property type="match status" value="1"/>
</dbReference>
<comment type="similarity">
    <text evidence="1">Belongs to the peptidase M16 family.</text>
</comment>
<dbReference type="STRING" id="69332.A0A388JNE9"/>
<feature type="region of interest" description="Disordered" evidence="6">
    <location>
        <begin position="284"/>
        <end position="326"/>
    </location>
</feature>
<reference evidence="9 10" key="1">
    <citation type="journal article" date="2018" name="Cell">
        <title>The Chara Genome: Secondary Complexity and Implications for Plant Terrestrialization.</title>
        <authorList>
            <person name="Nishiyama T."/>
            <person name="Sakayama H."/>
            <person name="Vries J.D."/>
            <person name="Buschmann H."/>
            <person name="Saint-Marcoux D."/>
            <person name="Ullrich K.K."/>
            <person name="Haas F.B."/>
            <person name="Vanderstraeten L."/>
            <person name="Becker D."/>
            <person name="Lang D."/>
            <person name="Vosolsobe S."/>
            <person name="Rombauts S."/>
            <person name="Wilhelmsson P.K.I."/>
            <person name="Janitza P."/>
            <person name="Kern R."/>
            <person name="Heyl A."/>
            <person name="Rumpler F."/>
            <person name="Villalobos L.I.A.C."/>
            <person name="Clay J.M."/>
            <person name="Skokan R."/>
            <person name="Toyoda A."/>
            <person name="Suzuki Y."/>
            <person name="Kagoshima H."/>
            <person name="Schijlen E."/>
            <person name="Tajeshwar N."/>
            <person name="Catarino B."/>
            <person name="Hetherington A.J."/>
            <person name="Saltykova A."/>
            <person name="Bonnot C."/>
            <person name="Breuninger H."/>
            <person name="Symeonidi A."/>
            <person name="Radhakrishnan G.V."/>
            <person name="Van Nieuwerburgh F."/>
            <person name="Deforce D."/>
            <person name="Chang C."/>
            <person name="Karol K.G."/>
            <person name="Hedrich R."/>
            <person name="Ulvskov P."/>
            <person name="Glockner G."/>
            <person name="Delwiche C.F."/>
            <person name="Petrasek J."/>
            <person name="Van de Peer Y."/>
            <person name="Friml J."/>
            <person name="Beilby M."/>
            <person name="Dolan L."/>
            <person name="Kohara Y."/>
            <person name="Sugano S."/>
            <person name="Fujiyama A."/>
            <person name="Delaux P.-M."/>
            <person name="Quint M."/>
            <person name="TheiBen G."/>
            <person name="Hagemann M."/>
            <person name="Harholt J."/>
            <person name="Dunand C."/>
            <person name="Zachgo S."/>
            <person name="Langdale J."/>
            <person name="Maumus F."/>
            <person name="Straeten D.V.D."/>
            <person name="Gould S.B."/>
            <person name="Rensing S.A."/>
        </authorList>
    </citation>
    <scope>NUCLEOTIDE SEQUENCE [LARGE SCALE GENOMIC DNA]</scope>
    <source>
        <strain evidence="9 10">S276</strain>
    </source>
</reference>
<evidence type="ECO:0000313" key="10">
    <source>
        <dbReference type="Proteomes" id="UP000265515"/>
    </source>
</evidence>
<dbReference type="OMA" id="SMFCKIP"/>
<dbReference type="GO" id="GO:0008237">
    <property type="term" value="F:metallopeptidase activity"/>
    <property type="evidence" value="ECO:0007669"/>
    <property type="project" value="UniProtKB-KW"/>
</dbReference>
<feature type="region of interest" description="Disordered" evidence="6">
    <location>
        <begin position="1671"/>
        <end position="1702"/>
    </location>
</feature>
<feature type="region of interest" description="Disordered" evidence="6">
    <location>
        <begin position="1306"/>
        <end position="1376"/>
    </location>
</feature>
<dbReference type="GO" id="GO:0046872">
    <property type="term" value="F:metal ion binding"/>
    <property type="evidence" value="ECO:0007669"/>
    <property type="project" value="InterPro"/>
</dbReference>
<feature type="region of interest" description="Disordered" evidence="6">
    <location>
        <begin position="178"/>
        <end position="224"/>
    </location>
</feature>
<evidence type="ECO:0000256" key="2">
    <source>
        <dbReference type="ARBA" id="ARBA00022670"/>
    </source>
</evidence>
<evidence type="ECO:0000256" key="5">
    <source>
        <dbReference type="ARBA" id="ARBA00023049"/>
    </source>
</evidence>
<evidence type="ECO:0000259" key="7">
    <source>
        <dbReference type="Pfam" id="PF00675"/>
    </source>
</evidence>
<protein>
    <recommendedName>
        <fullName evidence="11">Peptidase M16 N-terminal domain-containing protein</fullName>
    </recommendedName>
</protein>
<feature type="compositionally biased region" description="Acidic residues" evidence="6">
    <location>
        <begin position="1366"/>
        <end position="1376"/>
    </location>
</feature>
<dbReference type="Proteomes" id="UP000265515">
    <property type="component" value="Unassembled WGS sequence"/>
</dbReference>
<accession>A0A388JNE9</accession>
<keyword evidence="3" id="KW-0378">Hydrolase</keyword>